<dbReference type="EMBL" id="RRYP01000705">
    <property type="protein sequence ID" value="TNV86975.1"/>
    <property type="molecule type" value="Genomic_DNA"/>
</dbReference>
<sequence>MRFRREDACINNAPSNLFSDQRFARQYGSLLNIYEANLWQLQMVRLIFNYIEPFLLDLSFLVDCNLSTTIIGHRGNHDIRREGASKSPSKACYSQQKSILNLCGVISIISSSCC</sequence>
<keyword evidence="2" id="KW-1185">Reference proteome</keyword>
<protein>
    <submittedName>
        <fullName evidence="1">Uncharacterized protein</fullName>
    </submittedName>
</protein>
<dbReference type="Proteomes" id="UP000785679">
    <property type="component" value="Unassembled WGS sequence"/>
</dbReference>
<proteinExistence type="predicted"/>
<dbReference type="AlphaFoldDB" id="A0A8J8T9U1"/>
<evidence type="ECO:0000313" key="1">
    <source>
        <dbReference type="EMBL" id="TNV86975.1"/>
    </source>
</evidence>
<organism evidence="1 2">
    <name type="scientific">Halteria grandinella</name>
    <dbReference type="NCBI Taxonomy" id="5974"/>
    <lineage>
        <taxon>Eukaryota</taxon>
        <taxon>Sar</taxon>
        <taxon>Alveolata</taxon>
        <taxon>Ciliophora</taxon>
        <taxon>Intramacronucleata</taxon>
        <taxon>Spirotrichea</taxon>
        <taxon>Stichotrichia</taxon>
        <taxon>Sporadotrichida</taxon>
        <taxon>Halteriidae</taxon>
        <taxon>Halteria</taxon>
    </lineage>
</organism>
<evidence type="ECO:0000313" key="2">
    <source>
        <dbReference type="Proteomes" id="UP000785679"/>
    </source>
</evidence>
<comment type="caution">
    <text evidence="1">The sequence shown here is derived from an EMBL/GenBank/DDBJ whole genome shotgun (WGS) entry which is preliminary data.</text>
</comment>
<accession>A0A8J8T9U1</accession>
<reference evidence="1" key="1">
    <citation type="submission" date="2019-06" db="EMBL/GenBank/DDBJ databases">
        <authorList>
            <person name="Zheng W."/>
        </authorList>
    </citation>
    <scope>NUCLEOTIDE SEQUENCE</scope>
    <source>
        <strain evidence="1">QDHG01</strain>
    </source>
</reference>
<gene>
    <name evidence="1" type="ORF">FGO68_gene3968</name>
</gene>
<name>A0A8J8T9U1_HALGN</name>